<reference evidence="1" key="1">
    <citation type="submission" date="2019-11" db="EMBL/GenBank/DDBJ databases">
        <title>Nori genome reveals adaptations in red seaweeds to the harsh intertidal environment.</title>
        <authorList>
            <person name="Wang D."/>
            <person name="Mao Y."/>
        </authorList>
    </citation>
    <scope>NUCLEOTIDE SEQUENCE</scope>
    <source>
        <tissue evidence="1">Gametophyte</tissue>
    </source>
</reference>
<gene>
    <name evidence="1" type="ORF">I4F81_005543</name>
</gene>
<organism evidence="1 2">
    <name type="scientific">Pyropia yezoensis</name>
    <name type="common">Susabi-nori</name>
    <name type="synonym">Porphyra yezoensis</name>
    <dbReference type="NCBI Taxonomy" id="2788"/>
    <lineage>
        <taxon>Eukaryota</taxon>
        <taxon>Rhodophyta</taxon>
        <taxon>Bangiophyceae</taxon>
        <taxon>Bangiales</taxon>
        <taxon>Bangiaceae</taxon>
        <taxon>Pyropia</taxon>
    </lineage>
</organism>
<keyword evidence="2" id="KW-1185">Reference proteome</keyword>
<comment type="caution">
    <text evidence="1">The sequence shown here is derived from an EMBL/GenBank/DDBJ whole genome shotgun (WGS) entry which is preliminary data.</text>
</comment>
<name>A0ACC3BZK0_PYRYE</name>
<proteinExistence type="predicted"/>
<protein>
    <submittedName>
        <fullName evidence="1">Uncharacterized protein</fullName>
    </submittedName>
</protein>
<evidence type="ECO:0000313" key="1">
    <source>
        <dbReference type="EMBL" id="KAK1862977.1"/>
    </source>
</evidence>
<dbReference type="EMBL" id="CM020619">
    <property type="protein sequence ID" value="KAK1862977.1"/>
    <property type="molecule type" value="Genomic_DNA"/>
</dbReference>
<evidence type="ECO:0000313" key="2">
    <source>
        <dbReference type="Proteomes" id="UP000798662"/>
    </source>
</evidence>
<accession>A0ACC3BZK0</accession>
<dbReference type="Proteomes" id="UP000798662">
    <property type="component" value="Chromosome 2"/>
</dbReference>
<sequence length="186" mass="19896">MAAGNGDALWQTTATARDVRAIVACVELLQRVGLDEPNLFAVSAVDAHVRRLRVRRGAPLPPSTDPHVATGAIKAHIRAAESPLGSHLARTLGTIEASAGASRAGVFGRLMLLLGRITARVEVSRMNAHCLAKCIAPSLLHWDAVSTFSLLTLGKITAFVMAMVEEARLYDELLGVYCEEHPVLVQ</sequence>